<dbReference type="InterPro" id="IPR054054">
    <property type="entry name" value="Ng_1-3-like"/>
</dbReference>
<organism evidence="3">
    <name type="scientific">Pleurobrachia bachei</name>
    <name type="common">Sea gooseberry</name>
    <dbReference type="NCBI Taxonomy" id="34499"/>
    <lineage>
        <taxon>Eukaryota</taxon>
        <taxon>Metazoa</taxon>
        <taxon>Ctenophora</taxon>
        <taxon>Tentaculata</taxon>
        <taxon>Cydippida</taxon>
        <taxon>Pleurobrachiidae</taxon>
        <taxon>Pleurobrachia</taxon>
    </lineage>
</organism>
<feature type="compositionally biased region" description="Basic and acidic residues" evidence="1">
    <location>
        <begin position="368"/>
        <end position="380"/>
    </location>
</feature>
<name>M4H2H5_PLEBA</name>
<feature type="region of interest" description="Disordered" evidence="1">
    <location>
        <begin position="20"/>
        <end position="146"/>
    </location>
</feature>
<reference evidence="3" key="1">
    <citation type="submission" date="2012-02" db="EMBL/GenBank/DDBJ databases">
        <title>The genome of the ctenophore, Pleurobrachia bachei.</title>
        <authorList>
            <person name="Kohn A.B."/>
            <person name="Citarella M."/>
            <person name="Moroz L.L."/>
        </authorList>
    </citation>
    <scope>NUCLEOTIDE SEQUENCE</scope>
</reference>
<feature type="region of interest" description="Disordered" evidence="1">
    <location>
        <begin position="368"/>
        <end position="399"/>
    </location>
</feature>
<accession>M4H2H5</accession>
<evidence type="ECO:0000256" key="1">
    <source>
        <dbReference type="SAM" id="MobiDB-lite"/>
    </source>
</evidence>
<feature type="compositionally biased region" description="Basic residues" evidence="1">
    <location>
        <begin position="74"/>
        <end position="86"/>
    </location>
</feature>
<feature type="compositionally biased region" description="Low complexity" evidence="1">
    <location>
        <begin position="21"/>
        <end position="69"/>
    </location>
</feature>
<sequence>MRLTLFLTLVIVPCLVNEVHSASSSPSSSPSTSGPSGTTGTAGSSGTTGTPTTGTTGSPTTGTTVAPTTEQKPKPNKKYNKKKVKTGKAVYGAPKAKYGAPKACPGTLSSSSSGNNAQQGWAPQAQQGWGVQQQGWAPQAQQGWAPHQQGWGVQQQGWAPQAQQGWGAAQQGWGVQQQGWAPQAQQGWGAAQQGWGVQQQFGGQQQLGAQQQIGANGLDWVALGGSGGLGQLQQGGYGQPQPAGYGQPQVQQPVGYGQPQVQQPSGYGQQVQQPAGYGQKPEVRNEIPAYGGEEGLGDGGKVTGCYLQLSSGQWVWNSLKVVHFPIPSNIFSEQCGGFICLQSRKLHWTVRPDLVPHLPLQMCHSQPEVEPRINTEDSNKKVAPVATEEEKAAPAPAEVKPVAEDQALPACECSAWDLPGDCSADGQQFRWRTCTPRYCDVEDEYVTCVYNAEE</sequence>
<feature type="compositionally biased region" description="Low complexity" evidence="1">
    <location>
        <begin position="239"/>
        <end position="274"/>
    </location>
</feature>
<feature type="compositionally biased region" description="Low complexity" evidence="1">
    <location>
        <begin position="87"/>
        <end position="146"/>
    </location>
</feature>
<feature type="chain" id="PRO_5004053507" evidence="2">
    <location>
        <begin position="22"/>
        <end position="454"/>
    </location>
</feature>
<dbReference type="AlphaFoldDB" id="M4H2H5"/>
<protein>
    <submittedName>
        <fullName evidence="3">Putative secretory peptide-4</fullName>
    </submittedName>
</protein>
<keyword evidence="2" id="KW-0732">Signal</keyword>
<evidence type="ECO:0000256" key="2">
    <source>
        <dbReference type="SAM" id="SignalP"/>
    </source>
</evidence>
<dbReference type="Pfam" id="PF21827">
    <property type="entry name" value="New_glue"/>
    <property type="match status" value="1"/>
</dbReference>
<evidence type="ECO:0000313" key="3">
    <source>
        <dbReference type="EMBL" id="AFK75414.1"/>
    </source>
</evidence>
<proteinExistence type="evidence at transcript level"/>
<feature type="signal peptide" evidence="2">
    <location>
        <begin position="1"/>
        <end position="21"/>
    </location>
</feature>
<dbReference type="EMBL" id="JQ700314">
    <property type="protein sequence ID" value="AFK75414.1"/>
    <property type="molecule type" value="mRNA"/>
</dbReference>
<feature type="region of interest" description="Disordered" evidence="1">
    <location>
        <begin position="232"/>
        <end position="294"/>
    </location>
</feature>